<dbReference type="InterPro" id="IPR043115">
    <property type="entry name" value="D212_cat_dom_sf"/>
</dbReference>
<evidence type="ECO:0000313" key="2">
    <source>
        <dbReference type="EMBL" id="MUN29994.1"/>
    </source>
</evidence>
<accession>A0A6A9QN77</accession>
<evidence type="ECO:0000313" key="3">
    <source>
        <dbReference type="Proteomes" id="UP000470772"/>
    </source>
</evidence>
<dbReference type="EMBL" id="WGGD01000005">
    <property type="protein sequence ID" value="MUN29994.1"/>
    <property type="molecule type" value="Genomic_DNA"/>
</dbReference>
<comment type="caution">
    <text evidence="2">The sequence shown here is derived from an EMBL/GenBank/DDBJ whole genome shotgun (WGS) entry which is preliminary data.</text>
</comment>
<reference evidence="2 3" key="1">
    <citation type="submission" date="2019-10" db="EMBL/GenBank/DDBJ databases">
        <title>Sequencing and Assembly of Multiple Reported Metal-Biooxidizing Members of the Extremely Thermoacidophilic Archaeal Family Sulfolobaceae.</title>
        <authorList>
            <person name="Counts J.A."/>
            <person name="Kelly R.M."/>
        </authorList>
    </citation>
    <scope>NUCLEOTIDE SEQUENCE [LARGE SCALE GENOMIC DNA]</scope>
    <source>
        <strain evidence="2 3">DSM 6482</strain>
    </source>
</reference>
<dbReference type="Pfam" id="PF12187">
    <property type="entry name" value="VirArc_Nuclease"/>
    <property type="match status" value="1"/>
</dbReference>
<dbReference type="RefSeq" id="WP_054838978.1">
    <property type="nucleotide sequence ID" value="NZ_BBBY01000028.1"/>
</dbReference>
<feature type="domain" description="D212 catalytic" evidence="1">
    <location>
        <begin position="42"/>
        <end position="179"/>
    </location>
</feature>
<evidence type="ECO:0000259" key="1">
    <source>
        <dbReference type="Pfam" id="PF12187"/>
    </source>
</evidence>
<keyword evidence="3" id="KW-1185">Reference proteome</keyword>
<dbReference type="Proteomes" id="UP000470772">
    <property type="component" value="Unassembled WGS sequence"/>
</dbReference>
<dbReference type="InterPro" id="IPR022012">
    <property type="entry name" value="D212_cat_dom"/>
</dbReference>
<name>A0A6A9QN77_SULME</name>
<dbReference type="AlphaFoldDB" id="A0A6A9QN77"/>
<gene>
    <name evidence="2" type="ORF">GC250_11245</name>
</gene>
<dbReference type="Gene3D" id="3.40.1350.50">
    <property type="entry name" value="D212 PD-(D/E)XK nuclease, catalytic motif"/>
    <property type="match status" value="1"/>
</dbReference>
<protein>
    <recommendedName>
        <fullName evidence="1">D212 catalytic domain-containing protein</fullName>
    </recommendedName>
</protein>
<sequence length="192" mass="22242">MTETNSFANTLKDKYAKLWTLTSIREDIARKWLMLSLNLNENDIVTNGIGVMSTEKIDQTWEGDPKKKYDFYIPKFNMYIDITGTQFTKRQSSSRLHGMDLKGSYVAVLGVKYAVGLVLQQYYKGKAVIANIADNEGEIRFITVDYINLLKKKGIAISTKEFAKGENEYILVPWKEFWKPSRFKTWLRTLVK</sequence>
<dbReference type="OrthoDB" id="40587at2157"/>
<organism evidence="2 3">
    <name type="scientific">Sulfuracidifex metallicus DSM 6482 = JCM 9184</name>
    <dbReference type="NCBI Taxonomy" id="523847"/>
    <lineage>
        <taxon>Archaea</taxon>
        <taxon>Thermoproteota</taxon>
        <taxon>Thermoprotei</taxon>
        <taxon>Sulfolobales</taxon>
        <taxon>Sulfolobaceae</taxon>
        <taxon>Sulfuracidifex</taxon>
    </lineage>
</organism>
<proteinExistence type="predicted"/>